<evidence type="ECO:0000256" key="1">
    <source>
        <dbReference type="SAM" id="MobiDB-lite"/>
    </source>
</evidence>
<sequence length="131" mass="14819">MANAADKIGLDRIKLGDDMDDFNLVLNPARRVKPVDQVGTQERKKKQETDQYTPFKGDVVGKPSNQKSETKTKDVPKPPTAAMKKALDDYHTDMRKLAEDSMPIRHGLRVPCEDWFCSDRGSARFDLNTEP</sequence>
<organism evidence="2 3">
    <name type="scientific">Fusarium longipes</name>
    <dbReference type="NCBI Taxonomy" id="694270"/>
    <lineage>
        <taxon>Eukaryota</taxon>
        <taxon>Fungi</taxon>
        <taxon>Dikarya</taxon>
        <taxon>Ascomycota</taxon>
        <taxon>Pezizomycotina</taxon>
        <taxon>Sordariomycetes</taxon>
        <taxon>Hypocreomycetidae</taxon>
        <taxon>Hypocreales</taxon>
        <taxon>Nectriaceae</taxon>
        <taxon>Fusarium</taxon>
    </lineage>
</organism>
<gene>
    <name evidence="2" type="ORF">FLONG3_6415</name>
</gene>
<dbReference type="Proteomes" id="UP000266234">
    <property type="component" value="Unassembled WGS sequence"/>
</dbReference>
<evidence type="ECO:0000313" key="2">
    <source>
        <dbReference type="EMBL" id="RGP73100.1"/>
    </source>
</evidence>
<proteinExistence type="predicted"/>
<evidence type="ECO:0000313" key="3">
    <source>
        <dbReference type="Proteomes" id="UP000266234"/>
    </source>
</evidence>
<feature type="region of interest" description="Disordered" evidence="1">
    <location>
        <begin position="28"/>
        <end position="85"/>
    </location>
</feature>
<dbReference type="EMBL" id="PXOG01000144">
    <property type="protein sequence ID" value="RGP73100.1"/>
    <property type="molecule type" value="Genomic_DNA"/>
</dbReference>
<comment type="caution">
    <text evidence="2">The sequence shown here is derived from an EMBL/GenBank/DDBJ whole genome shotgun (WGS) entry which is preliminary data.</text>
</comment>
<dbReference type="AlphaFoldDB" id="A0A395SKW9"/>
<protein>
    <submittedName>
        <fullName evidence="2">Uncharacterized protein</fullName>
    </submittedName>
</protein>
<reference evidence="2 3" key="1">
    <citation type="journal article" date="2018" name="PLoS Pathog.">
        <title>Evolution of structural diversity of trichothecenes, a family of toxins produced by plant pathogenic and entomopathogenic fungi.</title>
        <authorList>
            <person name="Proctor R.H."/>
            <person name="McCormick S.P."/>
            <person name="Kim H.S."/>
            <person name="Cardoza R.E."/>
            <person name="Stanley A.M."/>
            <person name="Lindo L."/>
            <person name="Kelly A."/>
            <person name="Brown D.W."/>
            <person name="Lee T."/>
            <person name="Vaughan M.M."/>
            <person name="Alexander N.J."/>
            <person name="Busman M."/>
            <person name="Gutierrez S."/>
        </authorList>
    </citation>
    <scope>NUCLEOTIDE SEQUENCE [LARGE SCALE GENOMIC DNA]</scope>
    <source>
        <strain evidence="2 3">NRRL 20695</strain>
    </source>
</reference>
<name>A0A395SKW9_9HYPO</name>
<keyword evidence="3" id="KW-1185">Reference proteome</keyword>
<accession>A0A395SKW9</accession>
<dbReference type="OrthoDB" id="5014464at2759"/>